<dbReference type="InterPro" id="IPR011042">
    <property type="entry name" value="6-blade_b-propeller_TolB-like"/>
</dbReference>
<proteinExistence type="predicted"/>
<evidence type="ECO:0000313" key="2">
    <source>
        <dbReference type="Proteomes" id="UP000182248"/>
    </source>
</evidence>
<sequence>MTGYKYAVLLLLTMFMGCQTTTDKERPAPSIDIRTGSDRPELFGKNIISTSLPERDVAIHPQGKELIYTVGDYKNKKMCLVVVRKVNGDWGKPGIMPISGKYRDLEPFYSHNGDRLFFVSNRPVFNDNTRNDYNIWFSNRTANGWSEPEALDSVVNTRGHEFYPSLSEKGNLFYTARRADGIGGEDIFMSEFREGRFQAPEPLPEAVNTEFDEFNAYVSPGEDLIVFSSYGRPDDSGRADLYISRKDAAGKWTPAKNMGPLVNSDQLDYCPFIDWENRNFYFTSERAAAENSGIENIDSLKQAAHSILNGFGNIYKISLDALEQTE</sequence>
<dbReference type="AlphaFoldDB" id="A0A1K1Q595"/>
<dbReference type="STRING" id="1150368.SAMN02927921_02268"/>
<accession>A0A1K1Q595</accession>
<reference evidence="1 2" key="1">
    <citation type="submission" date="2016-11" db="EMBL/GenBank/DDBJ databases">
        <authorList>
            <person name="Jaros S."/>
            <person name="Januszkiewicz K."/>
            <person name="Wedrychowicz H."/>
        </authorList>
    </citation>
    <scope>NUCLEOTIDE SEQUENCE [LARGE SCALE GENOMIC DNA]</scope>
    <source>
        <strain evidence="1 2">CGMCC 1.12145</strain>
    </source>
</reference>
<gene>
    <name evidence="1" type="ORF">SAMN02927921_02268</name>
</gene>
<dbReference type="Pfam" id="PF07676">
    <property type="entry name" value="PD40"/>
    <property type="match status" value="2"/>
</dbReference>
<dbReference type="EMBL" id="FPJE01000011">
    <property type="protein sequence ID" value="SFW54857.1"/>
    <property type="molecule type" value="Genomic_DNA"/>
</dbReference>
<dbReference type="PROSITE" id="PS51257">
    <property type="entry name" value="PROKAR_LIPOPROTEIN"/>
    <property type="match status" value="1"/>
</dbReference>
<dbReference type="Gene3D" id="2.120.10.30">
    <property type="entry name" value="TolB, C-terminal domain"/>
    <property type="match status" value="1"/>
</dbReference>
<evidence type="ECO:0000313" key="1">
    <source>
        <dbReference type="EMBL" id="SFW54857.1"/>
    </source>
</evidence>
<dbReference type="SUPFAM" id="SSF82171">
    <property type="entry name" value="DPP6 N-terminal domain-like"/>
    <property type="match status" value="1"/>
</dbReference>
<name>A0A1K1Q595_9FLAO</name>
<organism evidence="1 2">
    <name type="scientific">Sinomicrobium oceani</name>
    <dbReference type="NCBI Taxonomy" id="1150368"/>
    <lineage>
        <taxon>Bacteria</taxon>
        <taxon>Pseudomonadati</taxon>
        <taxon>Bacteroidota</taxon>
        <taxon>Flavobacteriia</taxon>
        <taxon>Flavobacteriales</taxon>
        <taxon>Flavobacteriaceae</taxon>
        <taxon>Sinomicrobium</taxon>
    </lineage>
</organism>
<protein>
    <submittedName>
        <fullName evidence="1">WD40-like Beta Propeller Repeat</fullName>
    </submittedName>
</protein>
<dbReference type="InterPro" id="IPR011659">
    <property type="entry name" value="WD40"/>
</dbReference>
<dbReference type="RefSeq" id="WP_072317483.1">
    <property type="nucleotide sequence ID" value="NZ_FPJE01000011.1"/>
</dbReference>
<dbReference type="Proteomes" id="UP000182248">
    <property type="component" value="Unassembled WGS sequence"/>
</dbReference>
<keyword evidence="2" id="KW-1185">Reference proteome</keyword>